<dbReference type="EMBL" id="LHZB01000066">
    <property type="protein sequence ID" value="KXV03287.1"/>
    <property type="molecule type" value="Genomic_DNA"/>
</dbReference>
<keyword evidence="1" id="KW-0732">Signal</keyword>
<reference evidence="2 3" key="1">
    <citation type="submission" date="2015-06" db="EMBL/GenBank/DDBJ databases">
        <title>Improved classification and identification of acetic acid bacteria using matrix-assisted laser desorption/ionization time-of-flight mass spectrometry; Gluconobacter nephelii and Gluconobacter uchimurae are later heterotypic synonyms of Gluconobacter japonicus and Gluconobacter oxydans, respectively.</title>
        <authorList>
            <person name="Li L."/>
            <person name="Cleenwerck I."/>
            <person name="De Vuyst L."/>
            <person name="Vandamme P."/>
        </authorList>
    </citation>
    <scope>NUCLEOTIDE SEQUENCE [LARGE SCALE GENOMIC DNA]</scope>
    <source>
        <strain evidence="2 3">LMG 1764</strain>
    </source>
</reference>
<evidence type="ECO:0000313" key="3">
    <source>
        <dbReference type="Proteomes" id="UP000075573"/>
    </source>
</evidence>
<dbReference type="AlphaFoldDB" id="A0A149R1K5"/>
<dbReference type="RefSeq" id="WP_062493565.1">
    <property type="nucleotide sequence ID" value="NZ_LHZB01000066.1"/>
</dbReference>
<evidence type="ECO:0000313" key="2">
    <source>
        <dbReference type="EMBL" id="KXV03287.1"/>
    </source>
</evidence>
<organism evidence="2 3">
    <name type="scientific">Gluconobacter potus</name>
    <dbReference type="NCBI Taxonomy" id="2724927"/>
    <lineage>
        <taxon>Bacteria</taxon>
        <taxon>Pseudomonadati</taxon>
        <taxon>Pseudomonadota</taxon>
        <taxon>Alphaproteobacteria</taxon>
        <taxon>Acetobacterales</taxon>
        <taxon>Acetobacteraceae</taxon>
        <taxon>Gluconobacter</taxon>
    </lineage>
</organism>
<comment type="caution">
    <text evidence="2">The sequence shown here is derived from an EMBL/GenBank/DDBJ whole genome shotgun (WGS) entry which is preliminary data.</text>
</comment>
<proteinExistence type="predicted"/>
<sequence>MLTSLRKIYFITAIVLPNISWASPAIQSYRTETGQYAKTFLTTPLDKTKKPLVSNYKGTDGQWHALTVNQQICSLGKDGTPQICDDLTSDLIGQPLGIAGLDSNGNLTGNFTGTLSGLSVSDLIGSGSVLAPISSALLTVSPQTVSGQEPLLNAGRFPVVSNVSNSADPFQSPDAFYIGGLPTHGWDATGLKKNETSRPGSLVVAGQPWGPFNAATIESLLMGSGVDAQNGVCAADWRAGAGHFCGGDGIAQYIGVTNISAMIVGNVSSFTATSIILKNPLTAAQMAQLRIGMYITTNMVNATTVPTAATDSWGNQKLPNSNYYLSVISGWSADGTTINVSGWDIPWASFHPSGQIPGNQSGDALDTWTSNYGYPVVFIGNPNNGSGRNEYLDYKGYNAGDDVTGATQTVGQATATAHMLSGDEMDLRYWATRPNEVHLDGITVSISSDSGGIGREGLSKDSYAMALSGDIHNMLILDGPDDGNIIEGHSFYLHGQQGVKTVDGENRPIQTLFGFTGKVDGNSAYNLMGWEKKDLPDINGINGASFHLGIVDNGYANTLNPSQNGAGEIVWNNKGANVGGLSLCGASACSLDVRADGLLTTTQQLNAQSAIAMTAGNQLQFIPSDNNGYSYWYAPPSVGGLTLSAKTYQGGDASITGYNGTFTGAAQVTGDVTAGGTVLAKGGVSVGNGQSLILFPSTAGDYSYLTGTSATQISAKTSVGGDADISGHMFKENLVTPASSRSACEAGQFTDDANYHYVCVANNTWKRVVLSSF</sequence>
<protein>
    <submittedName>
        <fullName evidence="2">Uncharacterized protein</fullName>
    </submittedName>
</protein>
<evidence type="ECO:0000256" key="1">
    <source>
        <dbReference type="SAM" id="SignalP"/>
    </source>
</evidence>
<dbReference type="PATRIC" id="fig|442.7.peg.2365"/>
<feature type="signal peptide" evidence="1">
    <location>
        <begin position="1"/>
        <end position="22"/>
    </location>
</feature>
<dbReference type="Proteomes" id="UP000075573">
    <property type="component" value="Unassembled WGS sequence"/>
</dbReference>
<feature type="chain" id="PRO_5007553153" evidence="1">
    <location>
        <begin position="23"/>
        <end position="773"/>
    </location>
</feature>
<accession>A0A149R1K5</accession>
<gene>
    <name evidence="2" type="ORF">AD929_00920</name>
</gene>
<name>A0A149R1K5_9PROT</name>